<dbReference type="Pfam" id="PF13280">
    <property type="entry name" value="WYL"/>
    <property type="match status" value="1"/>
</dbReference>
<keyword evidence="4" id="KW-1185">Reference proteome</keyword>
<dbReference type="InterPro" id="IPR026881">
    <property type="entry name" value="WYL_dom"/>
</dbReference>
<evidence type="ECO:0000313" key="3">
    <source>
        <dbReference type="EMBL" id="USG66187.1"/>
    </source>
</evidence>
<accession>A0ABY4WGH6</accession>
<dbReference type="InterPro" id="IPR013196">
    <property type="entry name" value="HTH_11"/>
</dbReference>
<evidence type="ECO:0000259" key="2">
    <source>
        <dbReference type="Pfam" id="PF13280"/>
    </source>
</evidence>
<dbReference type="Gene3D" id="1.10.10.10">
    <property type="entry name" value="Winged helix-like DNA-binding domain superfamily/Winged helix DNA-binding domain"/>
    <property type="match status" value="1"/>
</dbReference>
<dbReference type="EMBL" id="CP098755">
    <property type="protein sequence ID" value="USG66187.1"/>
    <property type="molecule type" value="Genomic_DNA"/>
</dbReference>
<dbReference type="PROSITE" id="PS52050">
    <property type="entry name" value="WYL"/>
    <property type="match status" value="1"/>
</dbReference>
<dbReference type="SUPFAM" id="SSF46785">
    <property type="entry name" value="Winged helix' DNA-binding domain"/>
    <property type="match status" value="1"/>
</dbReference>
<dbReference type="PANTHER" id="PTHR34580:SF3">
    <property type="entry name" value="PROTEIN PAFB"/>
    <property type="match status" value="1"/>
</dbReference>
<gene>
    <name evidence="3" type="ORF">NDK47_02305</name>
</gene>
<reference evidence="3" key="1">
    <citation type="submission" date="2022-06" db="EMBL/GenBank/DDBJ databases">
        <title>Genome sequencing of Brevibacillus sp. BB3-R1.</title>
        <authorList>
            <person name="Heo J."/>
            <person name="Lee D."/>
            <person name="Won M."/>
            <person name="Han B.-H."/>
            <person name="Hong S.-B."/>
            <person name="Kwon S.-W."/>
        </authorList>
    </citation>
    <scope>NUCLEOTIDE SEQUENCE</scope>
    <source>
        <strain evidence="3">BB3-R1</strain>
    </source>
</reference>
<sequence>MSKADSMLSILWLLRTGKRMTAKQLADELEIHVRTVYRYIDALCASGVPILADAGHNGGYSLPDNFADAPLFFNLDEQKALIHAAVFAKEAGYPFDEALDNAISKLKLYTNEEQLQRIQSHERGFDVIQSPANSSSKLILQELQIAVGDGHTLSMTYQKGNDKAPSQRLLNPYGLVFWKNRWYVVGYCHLRSEIRSFRVDRIQSVSRSPHRFQPPKDFSAGQFFLQKVLPDAERNELIAVRIQGKPQALQGLCEHWLFGRMLVERSEDEALFQLDEQAIRVYAPYFLLPYGRAIRVLEPKLLQERMVSVTTELLKHYQTF</sequence>
<dbReference type="InterPro" id="IPR036388">
    <property type="entry name" value="WH-like_DNA-bd_sf"/>
</dbReference>
<dbReference type="InterPro" id="IPR051534">
    <property type="entry name" value="CBASS_pafABC_assoc_protein"/>
</dbReference>
<protein>
    <submittedName>
        <fullName evidence="3">YafY family transcriptional regulator</fullName>
    </submittedName>
</protein>
<proteinExistence type="predicted"/>
<dbReference type="RefSeq" id="WP_251873287.1">
    <property type="nucleotide sequence ID" value="NZ_CP098755.1"/>
</dbReference>
<name>A0ABY4WGH6_9BACL</name>
<feature type="domain" description="Helix-turn-helix type 11" evidence="1">
    <location>
        <begin position="9"/>
        <end position="60"/>
    </location>
</feature>
<dbReference type="InterPro" id="IPR036390">
    <property type="entry name" value="WH_DNA-bd_sf"/>
</dbReference>
<evidence type="ECO:0000259" key="1">
    <source>
        <dbReference type="Pfam" id="PF08279"/>
    </source>
</evidence>
<feature type="domain" description="WYL" evidence="2">
    <location>
        <begin position="139"/>
        <end position="205"/>
    </location>
</feature>
<dbReference type="Proteomes" id="UP001056500">
    <property type="component" value="Chromosome"/>
</dbReference>
<evidence type="ECO:0000313" key="4">
    <source>
        <dbReference type="Proteomes" id="UP001056500"/>
    </source>
</evidence>
<dbReference type="PANTHER" id="PTHR34580">
    <property type="match status" value="1"/>
</dbReference>
<organism evidence="3 4">
    <name type="scientific">Brevibacillus ruminantium</name>
    <dbReference type="NCBI Taxonomy" id="2950604"/>
    <lineage>
        <taxon>Bacteria</taxon>
        <taxon>Bacillati</taxon>
        <taxon>Bacillota</taxon>
        <taxon>Bacilli</taxon>
        <taxon>Bacillales</taxon>
        <taxon>Paenibacillaceae</taxon>
        <taxon>Brevibacillus</taxon>
    </lineage>
</organism>
<dbReference type="Pfam" id="PF08279">
    <property type="entry name" value="HTH_11"/>
    <property type="match status" value="1"/>
</dbReference>